<comment type="similarity">
    <text evidence="1">Belongs to the site-specific recombinase resolvase family.</text>
</comment>
<dbReference type="RefSeq" id="WP_149726712.1">
    <property type="nucleotide sequence ID" value="NZ_VUJV01000001.1"/>
</dbReference>
<evidence type="ECO:0000313" key="9">
    <source>
        <dbReference type="Proteomes" id="UP000325003"/>
    </source>
</evidence>
<dbReference type="PROSITE" id="PS51736">
    <property type="entry name" value="RECOMBINASES_3"/>
    <property type="match status" value="1"/>
</dbReference>
<dbReference type="Gene3D" id="1.10.10.60">
    <property type="entry name" value="Homeodomain-like"/>
    <property type="match status" value="1"/>
</dbReference>
<dbReference type="SUPFAM" id="SSF46689">
    <property type="entry name" value="Homeodomain-like"/>
    <property type="match status" value="1"/>
</dbReference>
<dbReference type="Pfam" id="PF00239">
    <property type="entry name" value="Resolvase"/>
    <property type="match status" value="1"/>
</dbReference>
<reference evidence="8 9" key="1">
    <citation type="submission" date="2019-09" db="EMBL/GenBank/DDBJ databases">
        <title>Nocardioides panacisoli sp. nov., isolated from the soil of a ginseng field.</title>
        <authorList>
            <person name="Cho C."/>
        </authorList>
    </citation>
    <scope>NUCLEOTIDE SEQUENCE [LARGE SCALE GENOMIC DNA]</scope>
    <source>
        <strain evidence="8 9">BN130099</strain>
    </source>
</reference>
<keyword evidence="4" id="KW-0233">DNA recombination</keyword>
<evidence type="ECO:0000313" key="8">
    <source>
        <dbReference type="EMBL" id="KAA1421252.1"/>
    </source>
</evidence>
<evidence type="ECO:0000256" key="2">
    <source>
        <dbReference type="ARBA" id="ARBA00022908"/>
    </source>
</evidence>
<protein>
    <submittedName>
        <fullName evidence="8">Recombinase family protein</fullName>
    </submittedName>
</protein>
<dbReference type="InterPro" id="IPR036162">
    <property type="entry name" value="Resolvase-like_N_sf"/>
</dbReference>
<dbReference type="SUPFAM" id="SSF53041">
    <property type="entry name" value="Resolvase-like"/>
    <property type="match status" value="1"/>
</dbReference>
<dbReference type="SMART" id="SM00857">
    <property type="entry name" value="Resolvase"/>
    <property type="match status" value="1"/>
</dbReference>
<evidence type="ECO:0000256" key="3">
    <source>
        <dbReference type="ARBA" id="ARBA00023125"/>
    </source>
</evidence>
<dbReference type="CDD" id="cd00569">
    <property type="entry name" value="HTH_Hin_like"/>
    <property type="match status" value="1"/>
</dbReference>
<keyword evidence="9" id="KW-1185">Reference proteome</keyword>
<organism evidence="8 9">
    <name type="scientific">Nocardioides humilatus</name>
    <dbReference type="NCBI Taxonomy" id="2607660"/>
    <lineage>
        <taxon>Bacteria</taxon>
        <taxon>Bacillati</taxon>
        <taxon>Actinomycetota</taxon>
        <taxon>Actinomycetes</taxon>
        <taxon>Propionibacteriales</taxon>
        <taxon>Nocardioidaceae</taxon>
        <taxon>Nocardioides</taxon>
    </lineage>
</organism>
<dbReference type="GO" id="GO:0015074">
    <property type="term" value="P:DNA integration"/>
    <property type="evidence" value="ECO:0007669"/>
    <property type="project" value="UniProtKB-KW"/>
</dbReference>
<reference evidence="8 9" key="2">
    <citation type="submission" date="2019-09" db="EMBL/GenBank/DDBJ databases">
        <authorList>
            <person name="Jin C."/>
        </authorList>
    </citation>
    <scope>NUCLEOTIDE SEQUENCE [LARGE SCALE GENOMIC DNA]</scope>
    <source>
        <strain evidence="8 9">BN130099</strain>
    </source>
</reference>
<dbReference type="PANTHER" id="PTHR30461">
    <property type="entry name" value="DNA-INVERTASE FROM LAMBDOID PROPHAGE"/>
    <property type="match status" value="1"/>
</dbReference>
<evidence type="ECO:0000256" key="6">
    <source>
        <dbReference type="PROSITE-ProRule" id="PRU10137"/>
    </source>
</evidence>
<dbReference type="InterPro" id="IPR006120">
    <property type="entry name" value="Resolvase_HTH_dom"/>
</dbReference>
<dbReference type="Proteomes" id="UP000325003">
    <property type="component" value="Unassembled WGS sequence"/>
</dbReference>
<keyword evidence="2" id="KW-0229">DNA integration</keyword>
<dbReference type="GO" id="GO:0000150">
    <property type="term" value="F:DNA strand exchange activity"/>
    <property type="evidence" value="ECO:0007669"/>
    <property type="project" value="InterPro"/>
</dbReference>
<evidence type="ECO:0000256" key="1">
    <source>
        <dbReference type="ARBA" id="ARBA00009913"/>
    </source>
</evidence>
<dbReference type="Pfam" id="PF02796">
    <property type="entry name" value="HTH_7"/>
    <property type="match status" value="1"/>
</dbReference>
<dbReference type="PROSITE" id="PS00397">
    <property type="entry name" value="RECOMBINASES_1"/>
    <property type="match status" value="1"/>
</dbReference>
<sequence length="198" mass="21490">MSGQVVAYIRVSSDGQNAARQHDVLAGADRIFEDHASGKTAKRPALTEMIDYLRDGDLLRVASMDRLARNLLDLRTIVTGLTGRGIQVEFVKERLTFTGNDSPMSVLLLNLLGAVAEFERTLIRERQAEGIAIARAKGIYRGRARALGSAQIAEARQRVADGVPKSAVARDLGVARQTLYNALATSLSDDERAVVEPC</sequence>
<dbReference type="GO" id="GO:0003677">
    <property type="term" value="F:DNA binding"/>
    <property type="evidence" value="ECO:0007669"/>
    <property type="project" value="UniProtKB-KW"/>
</dbReference>
<dbReference type="InterPro" id="IPR006118">
    <property type="entry name" value="Recombinase_CS"/>
</dbReference>
<evidence type="ECO:0000256" key="5">
    <source>
        <dbReference type="PIRSR" id="PIRSR606118-50"/>
    </source>
</evidence>
<evidence type="ECO:0000259" key="7">
    <source>
        <dbReference type="PROSITE" id="PS51736"/>
    </source>
</evidence>
<dbReference type="InterPro" id="IPR050639">
    <property type="entry name" value="SSR_resolvase"/>
</dbReference>
<dbReference type="EMBL" id="VUJV01000001">
    <property type="protein sequence ID" value="KAA1421252.1"/>
    <property type="molecule type" value="Genomic_DNA"/>
</dbReference>
<keyword evidence="3" id="KW-0238">DNA-binding</keyword>
<gene>
    <name evidence="8" type="ORF">F0U44_02770</name>
</gene>
<dbReference type="CDD" id="cd03768">
    <property type="entry name" value="SR_ResInv"/>
    <property type="match status" value="1"/>
</dbReference>
<dbReference type="Gene3D" id="3.40.50.1390">
    <property type="entry name" value="Resolvase, N-terminal catalytic domain"/>
    <property type="match status" value="1"/>
</dbReference>
<name>A0A5B1LKN2_9ACTN</name>
<feature type="active site" description="O-(5'-phospho-DNA)-serine intermediate" evidence="5 6">
    <location>
        <position position="12"/>
    </location>
</feature>
<proteinExistence type="inferred from homology"/>
<dbReference type="AlphaFoldDB" id="A0A5B1LKN2"/>
<dbReference type="PANTHER" id="PTHR30461:SF26">
    <property type="entry name" value="RESOLVASE HOMOLOG YNEB"/>
    <property type="match status" value="1"/>
</dbReference>
<accession>A0A5B1LKN2</accession>
<dbReference type="InterPro" id="IPR009057">
    <property type="entry name" value="Homeodomain-like_sf"/>
</dbReference>
<dbReference type="InterPro" id="IPR006119">
    <property type="entry name" value="Resolv_N"/>
</dbReference>
<evidence type="ECO:0000256" key="4">
    <source>
        <dbReference type="ARBA" id="ARBA00023172"/>
    </source>
</evidence>
<feature type="domain" description="Resolvase/invertase-type recombinase catalytic" evidence="7">
    <location>
        <begin position="4"/>
        <end position="138"/>
    </location>
</feature>
<comment type="caution">
    <text evidence="8">The sequence shown here is derived from an EMBL/GenBank/DDBJ whole genome shotgun (WGS) entry which is preliminary data.</text>
</comment>